<organism evidence="2 3">
    <name type="scientific">Sphingomonas tagetis</name>
    <dbReference type="NCBI Taxonomy" id="2949092"/>
    <lineage>
        <taxon>Bacteria</taxon>
        <taxon>Pseudomonadati</taxon>
        <taxon>Pseudomonadota</taxon>
        <taxon>Alphaproteobacteria</taxon>
        <taxon>Sphingomonadales</taxon>
        <taxon>Sphingomonadaceae</taxon>
        <taxon>Sphingomonas</taxon>
    </lineage>
</organism>
<evidence type="ECO:0000313" key="2">
    <source>
        <dbReference type="EMBL" id="MCP3729997.1"/>
    </source>
</evidence>
<dbReference type="SUPFAM" id="SSF52218">
    <property type="entry name" value="Flavoproteins"/>
    <property type="match status" value="1"/>
</dbReference>
<dbReference type="RefSeq" id="WP_254292110.1">
    <property type="nucleotide sequence ID" value="NZ_JAMLDX010000003.1"/>
</dbReference>
<dbReference type="PANTHER" id="PTHR30543">
    <property type="entry name" value="CHROMATE REDUCTASE"/>
    <property type="match status" value="1"/>
</dbReference>
<comment type="caution">
    <text evidence="2">The sequence shown here is derived from an EMBL/GenBank/DDBJ whole genome shotgun (WGS) entry which is preliminary data.</text>
</comment>
<gene>
    <name evidence="2" type="ORF">M9978_06100</name>
</gene>
<dbReference type="Gene3D" id="3.40.50.360">
    <property type="match status" value="1"/>
</dbReference>
<protein>
    <submittedName>
        <fullName evidence="2">NAD(P)H-dependent oxidoreductase</fullName>
    </submittedName>
</protein>
<dbReference type="GO" id="GO:0016491">
    <property type="term" value="F:oxidoreductase activity"/>
    <property type="evidence" value="ECO:0007669"/>
    <property type="project" value="InterPro"/>
</dbReference>
<dbReference type="GO" id="GO:0010181">
    <property type="term" value="F:FMN binding"/>
    <property type="evidence" value="ECO:0007669"/>
    <property type="project" value="TreeGrafter"/>
</dbReference>
<evidence type="ECO:0000313" key="3">
    <source>
        <dbReference type="Proteomes" id="UP001139451"/>
    </source>
</evidence>
<name>A0A9X2HI20_9SPHN</name>
<dbReference type="Pfam" id="PF03358">
    <property type="entry name" value="FMN_red"/>
    <property type="match status" value="1"/>
</dbReference>
<dbReference type="Proteomes" id="UP001139451">
    <property type="component" value="Unassembled WGS sequence"/>
</dbReference>
<dbReference type="InterPro" id="IPR005025">
    <property type="entry name" value="FMN_Rdtase-like_dom"/>
</dbReference>
<feature type="domain" description="NADPH-dependent FMN reductase-like" evidence="1">
    <location>
        <begin position="4"/>
        <end position="148"/>
    </location>
</feature>
<dbReference type="InterPro" id="IPR050712">
    <property type="entry name" value="NAD(P)H-dep_reductase"/>
</dbReference>
<accession>A0A9X2HI20</accession>
<dbReference type="AlphaFoldDB" id="A0A9X2HI20"/>
<sequence length="185" mass="19553">MRHRLLGISGSLRGGAYSTAVLAAFAEATAAEADWDHADIGALPLFNQDLYVEPLPGPVAALRAQIAAADGIVIVSPEYNHGVPGVLKNALDWASRPHNGSPLKDKPVLIATSSHAFTGGVRAQYQLRETLVSALARPVNTPEIVVGMVNTKMTDGRFEDETTIGFARAGFARMFAEIAHGAAPR</sequence>
<keyword evidence="3" id="KW-1185">Reference proteome</keyword>
<reference evidence="2" key="1">
    <citation type="submission" date="2022-05" db="EMBL/GenBank/DDBJ databases">
        <title>Sphingomonas sp. strain MG17 Genome sequencing and assembly.</title>
        <authorList>
            <person name="Kim I."/>
        </authorList>
    </citation>
    <scope>NUCLEOTIDE SEQUENCE</scope>
    <source>
        <strain evidence="2">MG17</strain>
    </source>
</reference>
<evidence type="ECO:0000259" key="1">
    <source>
        <dbReference type="Pfam" id="PF03358"/>
    </source>
</evidence>
<dbReference type="InterPro" id="IPR029039">
    <property type="entry name" value="Flavoprotein-like_sf"/>
</dbReference>
<dbReference type="PANTHER" id="PTHR30543:SF21">
    <property type="entry name" value="NAD(P)H-DEPENDENT FMN REDUCTASE LOT6"/>
    <property type="match status" value="1"/>
</dbReference>
<dbReference type="EMBL" id="JAMLDX010000003">
    <property type="protein sequence ID" value="MCP3729997.1"/>
    <property type="molecule type" value="Genomic_DNA"/>
</dbReference>
<dbReference type="GO" id="GO:0005829">
    <property type="term" value="C:cytosol"/>
    <property type="evidence" value="ECO:0007669"/>
    <property type="project" value="TreeGrafter"/>
</dbReference>
<proteinExistence type="predicted"/>